<keyword evidence="1" id="KW-0378">Hydrolase</keyword>
<dbReference type="Pfam" id="PF13419">
    <property type="entry name" value="HAD_2"/>
    <property type="match status" value="1"/>
</dbReference>
<dbReference type="FunFam" id="3.40.50.1000:FF:000022">
    <property type="entry name" value="Phosphoglycolate phosphatase"/>
    <property type="match status" value="1"/>
</dbReference>
<dbReference type="Proteomes" id="UP000001753">
    <property type="component" value="Chromosome"/>
</dbReference>
<evidence type="ECO:0000313" key="3">
    <source>
        <dbReference type="EMBL" id="EEL71040.1"/>
    </source>
</evidence>
<dbReference type="InterPro" id="IPR023214">
    <property type="entry name" value="HAD_sf"/>
</dbReference>
<protein>
    <submittedName>
        <fullName evidence="3">Phosphoglycolate phosphatase</fullName>
    </submittedName>
</protein>
<accession>C2XTI0</accession>
<evidence type="ECO:0000256" key="1">
    <source>
        <dbReference type="ARBA" id="ARBA00022801"/>
    </source>
</evidence>
<dbReference type="Gene3D" id="1.10.150.240">
    <property type="entry name" value="Putative phosphatase, domain 2"/>
    <property type="match status" value="1"/>
</dbReference>
<name>C2XTI0_BACMY</name>
<dbReference type="CDD" id="cd04302">
    <property type="entry name" value="HAD_5NT"/>
    <property type="match status" value="1"/>
</dbReference>
<sequence>MSGGLNMYTTFLFDLDGTLTDPKEGIINSALYALNKMGIEEGNISELDSFIGPPIQQSFVDRYNMNEIEVERAVFYFREYLKRSGLLENKVYDGIPILLQELKDAGNRLFVATSKPTVFAKQVIEHFQLTSFFEEIVGSNLDGTRIKKEEIIAHILQQNEGLNKEEVVMIGDRKHDIIGANHNGIASIGVLYGYGSENELIEVSATHIAKDIEELHHFCIENGLIKK</sequence>
<dbReference type="SFLD" id="SFLDG01129">
    <property type="entry name" value="C1.5:_HAD__Beta-PGM__Phosphata"/>
    <property type="match status" value="1"/>
</dbReference>
<dbReference type="InterPro" id="IPR023198">
    <property type="entry name" value="PGP-like_dom2"/>
</dbReference>
<reference evidence="3" key="1">
    <citation type="journal article" date="2012" name="Genome Res.">
        <title>Genomic characterization of the Bacillus cereus sensu lato species: Backdrop to the evolution of Bacillus anthracis.</title>
        <authorList>
            <person name="Zwick M.E."/>
            <person name="Joseph S.J."/>
            <person name="Didelot X."/>
            <person name="Chen P.E."/>
            <person name="Bishop-Lilly K.A."/>
            <person name="Stewart A.C."/>
            <person name="Willner K."/>
            <person name="Nolan N."/>
            <person name="Lentz S."/>
            <person name="Thomason M.K."/>
            <person name="Sozhamannan S."/>
            <person name="Mateczun A.J."/>
            <person name="Du L."/>
            <person name="Read T.D."/>
        </authorList>
    </citation>
    <scope>NUCLEOTIDE SEQUENCE [LARGE SCALE GENOMIC DNA]</scope>
    <source>
        <strain evidence="3">AH603</strain>
    </source>
</reference>
<dbReference type="PANTHER" id="PTHR43434:SF20">
    <property type="entry name" value="5'-NUCLEOTIDASE"/>
    <property type="match status" value="1"/>
</dbReference>
<dbReference type="PANTHER" id="PTHR43434">
    <property type="entry name" value="PHOSPHOGLYCOLATE PHOSPHATASE"/>
    <property type="match status" value="1"/>
</dbReference>
<dbReference type="AlphaFoldDB" id="C2XTI0"/>
<dbReference type="GO" id="GO:0004713">
    <property type="term" value="F:protein tyrosine kinase activity"/>
    <property type="evidence" value="ECO:0007669"/>
    <property type="project" value="TreeGrafter"/>
</dbReference>
<dbReference type="GO" id="GO:0005829">
    <property type="term" value="C:cytosol"/>
    <property type="evidence" value="ECO:0007669"/>
    <property type="project" value="TreeGrafter"/>
</dbReference>
<dbReference type="InterPro" id="IPR036412">
    <property type="entry name" value="HAD-like_sf"/>
</dbReference>
<dbReference type="InterPro" id="IPR050155">
    <property type="entry name" value="HAD-like_hydrolase_sf"/>
</dbReference>
<dbReference type="GO" id="GO:0016787">
    <property type="term" value="F:hydrolase activity"/>
    <property type="evidence" value="ECO:0007669"/>
    <property type="project" value="UniProtKB-KW"/>
</dbReference>
<gene>
    <name evidence="3" type="ORF">bcere0026_20000</name>
</gene>
<keyword evidence="2" id="KW-0460">Magnesium</keyword>
<dbReference type="SFLD" id="SFLDS00003">
    <property type="entry name" value="Haloacid_Dehalogenase"/>
    <property type="match status" value="1"/>
</dbReference>
<organism evidence="3">
    <name type="scientific">Bacillus mycoides</name>
    <dbReference type="NCBI Taxonomy" id="1405"/>
    <lineage>
        <taxon>Bacteria</taxon>
        <taxon>Bacillati</taxon>
        <taxon>Bacillota</taxon>
        <taxon>Bacilli</taxon>
        <taxon>Bacillales</taxon>
        <taxon>Bacillaceae</taxon>
        <taxon>Bacillus</taxon>
        <taxon>Bacillus cereus group</taxon>
    </lineage>
</organism>
<dbReference type="InterPro" id="IPR041492">
    <property type="entry name" value="HAD_2"/>
</dbReference>
<proteinExistence type="predicted"/>
<dbReference type="FunFam" id="1.10.150.240:FF:000017">
    <property type="entry name" value="HAD family hydrolase"/>
    <property type="match status" value="1"/>
</dbReference>
<dbReference type="HOGENOM" id="CLU_045011_19_4_9"/>
<dbReference type="EMBL" id="ACMP01000063">
    <property type="protein sequence ID" value="EEL71040.1"/>
    <property type="molecule type" value="Genomic_DNA"/>
</dbReference>
<evidence type="ECO:0000256" key="2">
    <source>
        <dbReference type="ARBA" id="ARBA00022842"/>
    </source>
</evidence>
<comment type="caution">
    <text evidence="3">The sequence shown here is derived from an EMBL/GenBank/DDBJ whole genome shotgun (WGS) entry which is preliminary data.</text>
</comment>
<dbReference type="SUPFAM" id="SSF56784">
    <property type="entry name" value="HAD-like"/>
    <property type="match status" value="1"/>
</dbReference>
<dbReference type="Gene3D" id="3.40.50.1000">
    <property type="entry name" value="HAD superfamily/HAD-like"/>
    <property type="match status" value="1"/>
</dbReference>